<evidence type="ECO:0000256" key="2">
    <source>
        <dbReference type="ARBA" id="ARBA00022793"/>
    </source>
</evidence>
<dbReference type="Proteomes" id="UP000642070">
    <property type="component" value="Unassembled WGS sequence"/>
</dbReference>
<dbReference type="GO" id="GO:0004058">
    <property type="term" value="F:aromatic-L-amino-acid decarboxylase activity"/>
    <property type="evidence" value="ECO:0007669"/>
    <property type="project" value="UniProtKB-ARBA"/>
</dbReference>
<reference evidence="7" key="2">
    <citation type="submission" date="2020-09" db="EMBL/GenBank/DDBJ databases">
        <authorList>
            <person name="Sun Q."/>
            <person name="Ohkuma M."/>
        </authorList>
    </citation>
    <scope>NUCLEOTIDE SEQUENCE</scope>
    <source>
        <strain evidence="7">JCM 19831</strain>
    </source>
</reference>
<dbReference type="PROSITE" id="PS00392">
    <property type="entry name" value="DDC_GAD_HDC_YDC"/>
    <property type="match status" value="1"/>
</dbReference>
<evidence type="ECO:0000256" key="3">
    <source>
        <dbReference type="ARBA" id="ARBA00022898"/>
    </source>
</evidence>
<dbReference type="PANTHER" id="PTHR11999:SF70">
    <property type="entry name" value="MIP05841P"/>
    <property type="match status" value="1"/>
</dbReference>
<dbReference type="AlphaFoldDB" id="A0A917WSD2"/>
<dbReference type="InterPro" id="IPR010977">
    <property type="entry name" value="Aromatic_deC"/>
</dbReference>
<gene>
    <name evidence="7" type="ORF">GCM10007977_028180</name>
</gene>
<dbReference type="GO" id="GO:0006520">
    <property type="term" value="P:amino acid metabolic process"/>
    <property type="evidence" value="ECO:0007669"/>
    <property type="project" value="InterPro"/>
</dbReference>
<feature type="modified residue" description="N6-(pyridoxal phosphate)lysine" evidence="5">
    <location>
        <position position="283"/>
    </location>
</feature>
<evidence type="ECO:0000256" key="6">
    <source>
        <dbReference type="RuleBase" id="RU000382"/>
    </source>
</evidence>
<evidence type="ECO:0000256" key="5">
    <source>
        <dbReference type="PIRSR" id="PIRSR602129-50"/>
    </source>
</evidence>
<dbReference type="Gene3D" id="3.90.1150.170">
    <property type="match status" value="2"/>
</dbReference>
<dbReference type="Pfam" id="PF00282">
    <property type="entry name" value="Pyridoxal_deC"/>
    <property type="match status" value="1"/>
</dbReference>
<dbReference type="InterPro" id="IPR002129">
    <property type="entry name" value="PyrdxlP-dep_de-COase"/>
</dbReference>
<comment type="cofactor">
    <cofactor evidence="1 5 6">
        <name>pyridoxal 5'-phosphate</name>
        <dbReference type="ChEBI" id="CHEBI:597326"/>
    </cofactor>
</comment>
<organism evidence="7 8">
    <name type="scientific">Dactylosporangium sucinum</name>
    <dbReference type="NCBI Taxonomy" id="1424081"/>
    <lineage>
        <taxon>Bacteria</taxon>
        <taxon>Bacillati</taxon>
        <taxon>Actinomycetota</taxon>
        <taxon>Actinomycetes</taxon>
        <taxon>Micromonosporales</taxon>
        <taxon>Micromonosporaceae</taxon>
        <taxon>Dactylosporangium</taxon>
    </lineage>
</organism>
<dbReference type="InterPro" id="IPR015421">
    <property type="entry name" value="PyrdxlP-dep_Trfase_major"/>
</dbReference>
<proteinExistence type="inferred from homology"/>
<dbReference type="RefSeq" id="WP_229834945.1">
    <property type="nucleotide sequence ID" value="NZ_BMPI01000011.1"/>
</dbReference>
<dbReference type="Gene3D" id="3.40.640.10">
    <property type="entry name" value="Type I PLP-dependent aspartate aminotransferase-like (Major domain)"/>
    <property type="match status" value="1"/>
</dbReference>
<evidence type="ECO:0000256" key="4">
    <source>
        <dbReference type="ARBA" id="ARBA00023239"/>
    </source>
</evidence>
<evidence type="ECO:0000313" key="8">
    <source>
        <dbReference type="Proteomes" id="UP000642070"/>
    </source>
</evidence>
<reference evidence="7" key="1">
    <citation type="journal article" date="2014" name="Int. J. Syst. Evol. Microbiol.">
        <title>Complete genome sequence of Corynebacterium casei LMG S-19264T (=DSM 44701T), isolated from a smear-ripened cheese.</title>
        <authorList>
            <consortium name="US DOE Joint Genome Institute (JGI-PGF)"/>
            <person name="Walter F."/>
            <person name="Albersmeier A."/>
            <person name="Kalinowski J."/>
            <person name="Ruckert C."/>
        </authorList>
    </citation>
    <scope>NUCLEOTIDE SEQUENCE</scope>
    <source>
        <strain evidence="7">JCM 19831</strain>
    </source>
</reference>
<dbReference type="PANTHER" id="PTHR11999">
    <property type="entry name" value="GROUP II PYRIDOXAL-5-PHOSPHATE DECARBOXYLASE"/>
    <property type="match status" value="1"/>
</dbReference>
<protein>
    <submittedName>
        <fullName evidence="7">Amino acid decarboxylase</fullName>
    </submittedName>
</protein>
<comment type="caution">
    <text evidence="7">The sequence shown here is derived from an EMBL/GenBank/DDBJ whole genome shotgun (WGS) entry which is preliminary data.</text>
</comment>
<keyword evidence="2" id="KW-0210">Decarboxylase</keyword>
<dbReference type="InterPro" id="IPR015424">
    <property type="entry name" value="PyrdxlP-dep_Trfase"/>
</dbReference>
<accession>A0A917WSD2</accession>
<dbReference type="PRINTS" id="PR00800">
    <property type="entry name" value="YHDCRBOXLASE"/>
</dbReference>
<comment type="similarity">
    <text evidence="6">Belongs to the group II decarboxylase family.</text>
</comment>
<keyword evidence="3 5" id="KW-0663">Pyridoxal phosphate</keyword>
<name>A0A917WSD2_9ACTN</name>
<keyword evidence="8" id="KW-1185">Reference proteome</keyword>
<evidence type="ECO:0000256" key="1">
    <source>
        <dbReference type="ARBA" id="ARBA00001933"/>
    </source>
</evidence>
<sequence>MRLLPGDAALSRRVADLVHGYLADLPAGPVWRPPHFAASAVPLEGTPADAVLDEIAERVMPHPFGNGHPRFFAWVNSPPHPLGVAADAIAAAMNPSVAGGDHAAVHVEREVVRWFAELAGFPPGAGGLLVSGGSTATLTALAVARHRAAARTGIDVRARGLQGHDRPFVLYLGTEGHGSARKAAELLGLGSDHVRLFDDVAALDHMLAASGRDIPVAVMATAGTVNTGAIDDLAAVAGVCAAHGVWLHVDASYGGPAVLLLDRFAAARAGLSRADSISLDPHKWLYAPVDAGLVLLRDPSLARDAFSLVPPYLRADGDPWFSEYGFEQTRPFRALKVWALLKHLGVAGYRALVEHDLAVAAHLASAVDRADDLELLAHGLSVVCFRVAGSDELNRQVLATVQASGRAYLAGTTVDGAFALRACVVNPGTTTADADALLTEVRAAAPH</sequence>
<dbReference type="SUPFAM" id="SSF53383">
    <property type="entry name" value="PLP-dependent transferases"/>
    <property type="match status" value="1"/>
</dbReference>
<dbReference type="GO" id="GO:0030170">
    <property type="term" value="F:pyridoxal phosphate binding"/>
    <property type="evidence" value="ECO:0007669"/>
    <property type="project" value="InterPro"/>
</dbReference>
<dbReference type="EMBL" id="BMPI01000011">
    <property type="protein sequence ID" value="GGM25387.1"/>
    <property type="molecule type" value="Genomic_DNA"/>
</dbReference>
<keyword evidence="4 6" id="KW-0456">Lyase</keyword>
<dbReference type="GO" id="GO:0019752">
    <property type="term" value="P:carboxylic acid metabolic process"/>
    <property type="evidence" value="ECO:0007669"/>
    <property type="project" value="InterPro"/>
</dbReference>
<dbReference type="InterPro" id="IPR021115">
    <property type="entry name" value="Pyridoxal-P_BS"/>
</dbReference>
<evidence type="ECO:0000313" key="7">
    <source>
        <dbReference type="EMBL" id="GGM25387.1"/>
    </source>
</evidence>